<accession>A0AA87UQB7</accession>
<dbReference type="Proteomes" id="UP000321749">
    <property type="component" value="Unassembled WGS sequence"/>
</dbReference>
<sequence>MPPMTRIPHVVVALSYDQDPERWRARHARGEVLDATPYGYHRAADRFAMSWTRSHTESALVGRVRRKLAARLGFDVVHVWRNRALLRGADVIWTHTEREHLAIAAVLGSGGPPVLAQSVWLWDAWPRWGPARRRGIARLLRRHAVEVVHSPVNLGDARDAVPGRRVELVPFGTATLPSVRDDAPSSTPLVLAVGNDIDRDWPLLAVAAARLPEVRFRVVSGSRAARETSWPANVEHVRTATRASLAASMREARCVVVPLRENRHASGTTSCIEAMGAGRPMVVSRAGGLDAYVEGVARLVDPGDADELTRAVAAAVAGRVPAPPLGAEAARGLTQADYVARYVRITEWLLGEDWDDAVSSFASLQPPELRHPAAAAP</sequence>
<evidence type="ECO:0000313" key="2">
    <source>
        <dbReference type="Proteomes" id="UP000321749"/>
    </source>
</evidence>
<organism evidence="1 2">
    <name type="scientific">Agrococcus baldri</name>
    <dbReference type="NCBI Taxonomy" id="153730"/>
    <lineage>
        <taxon>Bacteria</taxon>
        <taxon>Bacillati</taxon>
        <taxon>Actinomycetota</taxon>
        <taxon>Actinomycetes</taxon>
        <taxon>Micrococcales</taxon>
        <taxon>Microbacteriaceae</taxon>
        <taxon>Agrococcus</taxon>
    </lineage>
</organism>
<name>A0AA87UQB7_9MICO</name>
<proteinExistence type="predicted"/>
<dbReference type="Gene3D" id="3.40.50.2000">
    <property type="entry name" value="Glycogen Phosphorylase B"/>
    <property type="match status" value="1"/>
</dbReference>
<reference evidence="1 2" key="1">
    <citation type="submission" date="2019-07" db="EMBL/GenBank/DDBJ databases">
        <title>Whole genome shotgun sequence of Agrococcus baldri NBRC 103055.</title>
        <authorList>
            <person name="Hosoyama A."/>
            <person name="Uohara A."/>
            <person name="Ohji S."/>
            <person name="Ichikawa N."/>
        </authorList>
    </citation>
    <scope>NUCLEOTIDE SEQUENCE [LARGE SCALE GENOMIC DNA]</scope>
    <source>
        <strain evidence="1 2">NBRC 103055</strain>
    </source>
</reference>
<dbReference type="Pfam" id="PF13692">
    <property type="entry name" value="Glyco_trans_1_4"/>
    <property type="match status" value="1"/>
</dbReference>
<dbReference type="EMBL" id="BJUU01000001">
    <property type="protein sequence ID" value="GEK78811.1"/>
    <property type="molecule type" value="Genomic_DNA"/>
</dbReference>
<dbReference type="SUPFAM" id="SSF53756">
    <property type="entry name" value="UDP-Glycosyltransferase/glycogen phosphorylase"/>
    <property type="match status" value="1"/>
</dbReference>
<protein>
    <submittedName>
        <fullName evidence="1">Glycosyltransferase group 1 protein</fullName>
    </submittedName>
</protein>
<evidence type="ECO:0000313" key="1">
    <source>
        <dbReference type="EMBL" id="GEK78811.1"/>
    </source>
</evidence>
<dbReference type="AlphaFoldDB" id="A0AA87UQB7"/>
<comment type="caution">
    <text evidence="1">The sequence shown here is derived from an EMBL/GenBank/DDBJ whole genome shotgun (WGS) entry which is preliminary data.</text>
</comment>
<keyword evidence="2" id="KW-1185">Reference proteome</keyword>
<gene>
    <name evidence="1" type="ORF">ABA31_01620</name>
</gene>